<dbReference type="PROSITE" id="PS50082">
    <property type="entry name" value="WD_REPEATS_2"/>
    <property type="match status" value="4"/>
</dbReference>
<organism evidence="5 6">
    <name type="scientific">Lingula anatina</name>
    <name type="common">Brachiopod</name>
    <name type="synonym">Lingula unguis</name>
    <dbReference type="NCBI Taxonomy" id="7574"/>
    <lineage>
        <taxon>Eukaryota</taxon>
        <taxon>Metazoa</taxon>
        <taxon>Spiralia</taxon>
        <taxon>Lophotrochozoa</taxon>
        <taxon>Brachiopoda</taxon>
        <taxon>Linguliformea</taxon>
        <taxon>Lingulata</taxon>
        <taxon>Lingulida</taxon>
        <taxon>Linguloidea</taxon>
        <taxon>Lingulidae</taxon>
        <taxon>Lingula</taxon>
    </lineage>
</organism>
<evidence type="ECO:0000313" key="6">
    <source>
        <dbReference type="RefSeq" id="XP_013386065.1"/>
    </source>
</evidence>
<dbReference type="Proteomes" id="UP000085678">
    <property type="component" value="Unplaced"/>
</dbReference>
<feature type="compositionally biased region" description="Basic and acidic residues" evidence="4">
    <location>
        <begin position="869"/>
        <end position="878"/>
    </location>
</feature>
<evidence type="ECO:0000256" key="1">
    <source>
        <dbReference type="ARBA" id="ARBA00022574"/>
    </source>
</evidence>
<dbReference type="InterPro" id="IPR036322">
    <property type="entry name" value="WD40_repeat_dom_sf"/>
</dbReference>
<dbReference type="SUPFAM" id="SSF50998">
    <property type="entry name" value="Quinoprotein alcohol dehydrogenase-like"/>
    <property type="match status" value="1"/>
</dbReference>
<dbReference type="GeneID" id="106155677"/>
<name>A0A1S3HIW5_LINAN</name>
<dbReference type="PROSITE" id="PS50294">
    <property type="entry name" value="WD_REPEATS_REGION"/>
    <property type="match status" value="2"/>
</dbReference>
<feature type="region of interest" description="Disordered" evidence="4">
    <location>
        <begin position="799"/>
        <end position="889"/>
    </location>
</feature>
<feature type="region of interest" description="Disordered" evidence="4">
    <location>
        <begin position="689"/>
        <end position="710"/>
    </location>
</feature>
<dbReference type="SMART" id="SM00320">
    <property type="entry name" value="WD40"/>
    <property type="match status" value="10"/>
</dbReference>
<dbReference type="AlphaFoldDB" id="A0A1S3HIW5"/>
<keyword evidence="2" id="KW-0677">Repeat</keyword>
<proteinExistence type="predicted"/>
<dbReference type="SUPFAM" id="SSF50978">
    <property type="entry name" value="WD40 repeat-like"/>
    <property type="match status" value="2"/>
</dbReference>
<dbReference type="InParanoid" id="A0A1S3HIW5"/>
<dbReference type="PROSITE" id="PS00678">
    <property type="entry name" value="WD_REPEATS_1"/>
    <property type="match status" value="1"/>
</dbReference>
<feature type="compositionally biased region" description="Polar residues" evidence="4">
    <location>
        <begin position="1195"/>
        <end position="1205"/>
    </location>
</feature>
<feature type="compositionally biased region" description="Basic and acidic residues" evidence="4">
    <location>
        <begin position="827"/>
        <end position="847"/>
    </location>
</feature>
<dbReference type="InterPro" id="IPR051242">
    <property type="entry name" value="WD-EF-hand_domain"/>
</dbReference>
<feature type="repeat" description="WD" evidence="3">
    <location>
        <begin position="385"/>
        <end position="426"/>
    </location>
</feature>
<dbReference type="InterPro" id="IPR011047">
    <property type="entry name" value="Quinoprotein_ADH-like_sf"/>
</dbReference>
<dbReference type="PANTHER" id="PTHR44324">
    <property type="entry name" value="WD40 REPEAT DOMAIN 95"/>
    <property type="match status" value="1"/>
</dbReference>
<dbReference type="RefSeq" id="XP_013386065.1">
    <property type="nucleotide sequence ID" value="XM_013530611.1"/>
</dbReference>
<dbReference type="OrthoDB" id="5980302at2759"/>
<keyword evidence="1 3" id="KW-0853">WD repeat</keyword>
<keyword evidence="5" id="KW-1185">Reference proteome</keyword>
<dbReference type="InterPro" id="IPR001680">
    <property type="entry name" value="WD40_rpt"/>
</dbReference>
<dbReference type="KEGG" id="lak:106155677"/>
<feature type="repeat" description="WD" evidence="3">
    <location>
        <begin position="981"/>
        <end position="1012"/>
    </location>
</feature>
<evidence type="ECO:0000313" key="5">
    <source>
        <dbReference type="Proteomes" id="UP000085678"/>
    </source>
</evidence>
<reference evidence="6" key="1">
    <citation type="submission" date="2025-08" db="UniProtKB">
        <authorList>
            <consortium name="RefSeq"/>
        </authorList>
    </citation>
    <scope>IDENTIFICATION</scope>
    <source>
        <tissue evidence="6">Gonads</tissue>
    </source>
</reference>
<dbReference type="Gene3D" id="2.130.10.10">
    <property type="entry name" value="YVTN repeat-like/Quinoprotein amine dehydrogenase"/>
    <property type="match status" value="4"/>
</dbReference>
<feature type="repeat" description="WD" evidence="3">
    <location>
        <begin position="474"/>
        <end position="515"/>
    </location>
</feature>
<dbReference type="InterPro" id="IPR019775">
    <property type="entry name" value="WD40_repeat_CS"/>
</dbReference>
<evidence type="ECO:0000256" key="4">
    <source>
        <dbReference type="SAM" id="MobiDB-lite"/>
    </source>
</evidence>
<protein>
    <submittedName>
        <fullName evidence="6">WD repeat-containing protein 64-like</fullName>
    </submittedName>
</protein>
<feature type="repeat" description="WD" evidence="3">
    <location>
        <begin position="519"/>
        <end position="560"/>
    </location>
</feature>
<sequence length="1205" mass="136595">MSAVGSGGGPLQRPYTLGSFQKKLQDFQVLIKSLTLQDVEATPEERRQLITENLRYDQFCESIRSLFGNDIKNQDLKALYRKISTNPDAKVDWSELFGYFQSENEEQETPIGEDANIFTVSKKRRVGEAAGDRKRRDTIQCVKYIQSLDCYLAASQKGAVSLWNMKLRLQACADIDESAWITGCDYLPGLRRVVATTERSIAIWDNRAKGKTQIIYVIKPLEDSPQCMTYVPFTSVSHEEMVLFGDDQGYMNALTLSSQDLQLKNSNNKGGGGEKKAGSQNMVLDPKKLINPIRRRRLHDDWVVKVKYFPELRCFGSCSPSSISSFVLEEVERIFDNLPLRGVSIPKGVNAFDYCARANIIATGGVDKIIRVWHPHIFSRPTGKLIGHLFTIVDIVCNEKDQHIISLSTARVIRVWDIHTLTSLQVFTDNEERPGEKRIYSMLFDNKFDRLVTGSSVLDAWPLTRAVQDTMQVPHTHDRPISQILYNRELNQMITVCTESIIKVWEMETGKQVYQIADAHGSNMEVTAIALDKSGYRLATGALDGSVKVWDFGSGQEIKTRPGHGTDEDFSITGLLYWSTKEDRHIIATGWNNKILILQDGNEGSVKVWDFGSGQEIKTRPGHGTDEDFSITGLLYWSTKEDRHIIATGWNNKILVLQDGNEGHDLPVLHEFSDHFIWPEDLEEDPFSKTKPLPSIGNEESGETEHVPKKEHILKSHDVTCLSGLEGAGLFTGCVNGNVVLWNVNSCTVDCVFQLPEILPTSADPNKHRVKQPTEHRIHAIKILIHRVRKLDPAYIKSKLSHHDDDKTTEDEESKEDGEGNDEEGEKSETHDEKDEKKEELPDKPEEGPTDEDPTDTHEQNEQNDEETDKEHHVHIEGEESEDQKDDPEKHMIVETFDPILVTCHHDAFIRFWTMEGDVLREITAMTRRQGSPVTALCHDQDCNFLITGDNKGYLTMWDIAKFLEAPVSEDADTVKQILCWRAHTTKIVSLEYVDSLKAIISGSTDGSVRVWWGFRGRFVGFFSQHRPFNFPTSEEMAGTLVLPYDITERPMAPNKNKSAKQKIRQVQKFEYPLVFDNMRWKPFSRSAFVSKKSKRQEPEDKKFFDALIKPKAYNDHLTTVDTGHKEVEGAVYSTLPVYFVGKVDVKVKSPDLSFPKGQKEEEMPSYLYAGPSTSQQPAPQTHKTKKKSKGDSGQPGTQSPTRRR</sequence>
<evidence type="ECO:0000256" key="3">
    <source>
        <dbReference type="PROSITE-ProRule" id="PRU00221"/>
    </source>
</evidence>
<gene>
    <name evidence="6" type="primary">LOC106155677</name>
</gene>
<dbReference type="PANTHER" id="PTHR44324:SF2">
    <property type="entry name" value="WD REPEAT-CONTAINING PROTEIN 64"/>
    <property type="match status" value="1"/>
</dbReference>
<feature type="compositionally biased region" description="Polar residues" evidence="4">
    <location>
        <begin position="1172"/>
        <end position="1182"/>
    </location>
</feature>
<dbReference type="InterPro" id="IPR015943">
    <property type="entry name" value="WD40/YVTN_repeat-like_dom_sf"/>
</dbReference>
<dbReference type="STRING" id="7574.A0A1S3HIW5"/>
<dbReference type="Pfam" id="PF00400">
    <property type="entry name" value="WD40"/>
    <property type="match status" value="4"/>
</dbReference>
<accession>A0A1S3HIW5</accession>
<feature type="region of interest" description="Disordered" evidence="4">
    <location>
        <begin position="1151"/>
        <end position="1205"/>
    </location>
</feature>
<evidence type="ECO:0000256" key="2">
    <source>
        <dbReference type="ARBA" id="ARBA00022737"/>
    </source>
</evidence>
<feature type="compositionally biased region" description="Acidic residues" evidence="4">
    <location>
        <begin position="807"/>
        <end position="826"/>
    </location>
</feature>